<accession>A0A090Q794</accession>
<sequence>MGKLKYPLGILLTIIIGMLLNMLWCCNCWGGNDNAIDNDKTTPVVIEQTEEIKNVGTTASAVSYLMLKDQDGNLIEEATNHLNFNISDYKHLEPIEADVVKSYGKIKTYLDKHPDQKFNITGLYSSEEKNNSAFINLGEARANDVKNYLSSLGYDTTHMGIKGKLSDQLVTRNGVVYGPVNYYLSDFPSGKSAVLLENELDNLAADIRANPLVLHFATGASTINLSTEQREKISKMVHYLDARPQSSLISVGHTDNTGSRSTNTTISAKRAEFAKSYLVKNGINSSRIESSGKGPDEPIATNDTEEGKEQNRRVVVTLK</sequence>
<dbReference type="Proteomes" id="UP000029226">
    <property type="component" value="Unassembled WGS sequence"/>
</dbReference>
<protein>
    <submittedName>
        <fullName evidence="5">Outer membrane protein A</fullName>
    </submittedName>
</protein>
<evidence type="ECO:0000313" key="5">
    <source>
        <dbReference type="EMBL" id="GAK98885.1"/>
    </source>
</evidence>
<proteinExistence type="predicted"/>
<dbReference type="EMBL" id="BBMM01000001">
    <property type="protein sequence ID" value="GAK98885.1"/>
    <property type="molecule type" value="Genomic_DNA"/>
</dbReference>
<keyword evidence="1 3" id="KW-0472">Membrane</keyword>
<dbReference type="PANTHER" id="PTHR30329:SF21">
    <property type="entry name" value="LIPOPROTEIN YIAD-RELATED"/>
    <property type="match status" value="1"/>
</dbReference>
<feature type="domain" description="OmpA-like" evidence="4">
    <location>
        <begin position="203"/>
        <end position="319"/>
    </location>
</feature>
<dbReference type="PROSITE" id="PS51123">
    <property type="entry name" value="OMPA_2"/>
    <property type="match status" value="1"/>
</dbReference>
<feature type="region of interest" description="Disordered" evidence="2">
    <location>
        <begin position="285"/>
        <end position="319"/>
    </location>
</feature>
<evidence type="ECO:0000313" key="6">
    <source>
        <dbReference type="Proteomes" id="UP000029226"/>
    </source>
</evidence>
<evidence type="ECO:0000256" key="3">
    <source>
        <dbReference type="SAM" id="Phobius"/>
    </source>
</evidence>
<dbReference type="GO" id="GO:0016020">
    <property type="term" value="C:membrane"/>
    <property type="evidence" value="ECO:0007669"/>
    <property type="project" value="UniProtKB-UniRule"/>
</dbReference>
<comment type="caution">
    <text evidence="5">The sequence shown here is derived from an EMBL/GenBank/DDBJ whole genome shotgun (WGS) entry which is preliminary data.</text>
</comment>
<dbReference type="CDD" id="cd07185">
    <property type="entry name" value="OmpA_C-like"/>
    <property type="match status" value="1"/>
</dbReference>
<dbReference type="PRINTS" id="PR01023">
    <property type="entry name" value="NAFLGMOTY"/>
</dbReference>
<dbReference type="InterPro" id="IPR006665">
    <property type="entry name" value="OmpA-like"/>
</dbReference>
<organism evidence="5 6">
    <name type="scientific">Nonlabens ulvanivorans</name>
    <name type="common">Persicivirga ulvanivorans</name>
    <dbReference type="NCBI Taxonomy" id="906888"/>
    <lineage>
        <taxon>Bacteria</taxon>
        <taxon>Pseudomonadati</taxon>
        <taxon>Bacteroidota</taxon>
        <taxon>Flavobacteriia</taxon>
        <taxon>Flavobacteriales</taxon>
        <taxon>Flavobacteriaceae</taxon>
        <taxon>Nonlabens</taxon>
    </lineage>
</organism>
<evidence type="ECO:0000256" key="2">
    <source>
        <dbReference type="SAM" id="MobiDB-lite"/>
    </source>
</evidence>
<name>A0A090Q794_NONUL</name>
<dbReference type="InterPro" id="IPR050330">
    <property type="entry name" value="Bact_OuterMem_StrucFunc"/>
</dbReference>
<evidence type="ECO:0000256" key="1">
    <source>
        <dbReference type="PROSITE-ProRule" id="PRU00473"/>
    </source>
</evidence>
<dbReference type="PANTHER" id="PTHR30329">
    <property type="entry name" value="STATOR ELEMENT OF FLAGELLAR MOTOR COMPLEX"/>
    <property type="match status" value="1"/>
</dbReference>
<dbReference type="Pfam" id="PF00691">
    <property type="entry name" value="OmpA"/>
    <property type="match status" value="1"/>
</dbReference>
<dbReference type="AlphaFoldDB" id="A0A090Q794"/>
<feature type="transmembrane region" description="Helical" evidence="3">
    <location>
        <begin position="7"/>
        <end position="24"/>
    </location>
</feature>
<reference evidence="5 6" key="1">
    <citation type="journal article" date="2014" name="Genome Announc.">
        <title>Draft Genome Sequences of Marine Flavobacterium Nonlabens Strains NR17, NR24, NR27, NR32, NR33, and Ara13.</title>
        <authorList>
            <person name="Nakanishi M."/>
            <person name="Meirelles P."/>
            <person name="Suzuki R."/>
            <person name="Takatani N."/>
            <person name="Mino S."/>
            <person name="Suda W."/>
            <person name="Oshima K."/>
            <person name="Hattori M."/>
            <person name="Ohkuma M."/>
            <person name="Hosokawa M."/>
            <person name="Miyashita K."/>
            <person name="Thompson F.L."/>
            <person name="Niwa A."/>
            <person name="Sawabe T."/>
            <person name="Sawabe T."/>
        </authorList>
    </citation>
    <scope>NUCLEOTIDE SEQUENCE [LARGE SCALE GENOMIC DNA]</scope>
    <source>
        <strain evidence="6">JCM19314</strain>
    </source>
</reference>
<gene>
    <name evidence="5" type="ORF">JCM19314_2916</name>
</gene>
<dbReference type="Gene3D" id="3.30.1330.60">
    <property type="entry name" value="OmpA-like domain"/>
    <property type="match status" value="2"/>
</dbReference>
<dbReference type="InterPro" id="IPR036737">
    <property type="entry name" value="OmpA-like_sf"/>
</dbReference>
<dbReference type="SUPFAM" id="SSF103088">
    <property type="entry name" value="OmpA-like"/>
    <property type="match status" value="2"/>
</dbReference>
<keyword evidence="3" id="KW-0812">Transmembrane</keyword>
<evidence type="ECO:0000259" key="4">
    <source>
        <dbReference type="PROSITE" id="PS51123"/>
    </source>
</evidence>
<keyword evidence="3" id="KW-1133">Transmembrane helix</keyword>